<sequence>MTPVSAELVGWLDERLAAAGRRRTGEVEVPRERPWGTVLRTDTDAGGVWLKMPAPTTAFEVELYPVLHRLAPHQVLAPIAADPPLGRLLLPDGGPALRDAFTGDELDEALIKILPRYAELQRSLMPAVDELLDIGVADMRPAVLPERFEEALEAASIAGDVRAVHARRSWFADVAAALADSRVPPSLDHADLHPGNIFADGGRFFDWGDSVVAHPFASMLVTLRGATDDRLRDAYLEPFTDLAPRQELLADLRNAMIAGNVIRALTWHRAVVIAGYEHAGAFATGPATHMNQLLAAAPWTCP</sequence>
<dbReference type="SUPFAM" id="SSF56112">
    <property type="entry name" value="Protein kinase-like (PK-like)"/>
    <property type="match status" value="1"/>
</dbReference>
<comment type="caution">
    <text evidence="2">The sequence shown here is derived from an EMBL/GenBank/DDBJ whole genome shotgun (WGS) entry which is preliminary data.</text>
</comment>
<keyword evidence="3" id="KW-1185">Reference proteome</keyword>
<dbReference type="EMBL" id="BAABAT010000052">
    <property type="protein sequence ID" value="GAA4262448.1"/>
    <property type="molecule type" value="Genomic_DNA"/>
</dbReference>
<evidence type="ECO:0000313" key="2">
    <source>
        <dbReference type="EMBL" id="GAA4262448.1"/>
    </source>
</evidence>
<dbReference type="Gene3D" id="3.90.1200.10">
    <property type="match status" value="1"/>
</dbReference>
<feature type="domain" description="Aminoglycoside phosphotransferase" evidence="1">
    <location>
        <begin position="38"/>
        <end position="238"/>
    </location>
</feature>
<name>A0ABP8DRD7_9ACTN</name>
<protein>
    <submittedName>
        <fullName evidence="2">Phosphotransferase</fullName>
    </submittedName>
</protein>
<evidence type="ECO:0000259" key="1">
    <source>
        <dbReference type="Pfam" id="PF01636"/>
    </source>
</evidence>
<reference evidence="3" key="1">
    <citation type="journal article" date="2019" name="Int. J. Syst. Evol. Microbiol.">
        <title>The Global Catalogue of Microorganisms (GCM) 10K type strain sequencing project: providing services to taxonomists for standard genome sequencing and annotation.</title>
        <authorList>
            <consortium name="The Broad Institute Genomics Platform"/>
            <consortium name="The Broad Institute Genome Sequencing Center for Infectious Disease"/>
            <person name="Wu L."/>
            <person name="Ma J."/>
        </authorList>
    </citation>
    <scope>NUCLEOTIDE SEQUENCE [LARGE SCALE GENOMIC DNA]</scope>
    <source>
        <strain evidence="3">JCM 17441</strain>
    </source>
</reference>
<dbReference type="InterPro" id="IPR002575">
    <property type="entry name" value="Aminoglycoside_PTrfase"/>
</dbReference>
<dbReference type="RefSeq" id="WP_345139942.1">
    <property type="nucleotide sequence ID" value="NZ_BAABAT010000052.1"/>
</dbReference>
<gene>
    <name evidence="2" type="ORF">GCM10022255_099100</name>
</gene>
<accession>A0ABP8DRD7</accession>
<dbReference type="InterPro" id="IPR011009">
    <property type="entry name" value="Kinase-like_dom_sf"/>
</dbReference>
<proteinExistence type="predicted"/>
<evidence type="ECO:0000313" key="3">
    <source>
        <dbReference type="Proteomes" id="UP001500620"/>
    </source>
</evidence>
<dbReference type="Proteomes" id="UP001500620">
    <property type="component" value="Unassembled WGS sequence"/>
</dbReference>
<organism evidence="2 3">
    <name type="scientific">Dactylosporangium darangshiense</name>
    <dbReference type="NCBI Taxonomy" id="579108"/>
    <lineage>
        <taxon>Bacteria</taxon>
        <taxon>Bacillati</taxon>
        <taxon>Actinomycetota</taxon>
        <taxon>Actinomycetes</taxon>
        <taxon>Micromonosporales</taxon>
        <taxon>Micromonosporaceae</taxon>
        <taxon>Dactylosporangium</taxon>
    </lineage>
</organism>
<dbReference type="Pfam" id="PF01636">
    <property type="entry name" value="APH"/>
    <property type="match status" value="1"/>
</dbReference>